<organism evidence="7 8">
    <name type="scientific">Promicromonospora vindobonensis</name>
    <dbReference type="NCBI Taxonomy" id="195748"/>
    <lineage>
        <taxon>Bacteria</taxon>
        <taxon>Bacillati</taxon>
        <taxon>Actinomycetota</taxon>
        <taxon>Actinomycetes</taxon>
        <taxon>Micrococcales</taxon>
        <taxon>Promicromonosporaceae</taxon>
        <taxon>Promicromonospora</taxon>
    </lineage>
</organism>
<keyword evidence="2 4" id="KW-0238">DNA-binding</keyword>
<sequence length="375" mass="41866">MSVQKQPNGRFKARLKNGREYIGGKTFDTRTEARDWLKRERAALAGGIDPRAGREQVRAVLDRWLAIRQNTVAAKTYRADADLRRLMPSSLLNMHLGAVSDREISRSYERLLTAAPHRSTKHKGGRAPERLTAASVGRYRASLSAFFGWCVREKLIVANPVTNTRVPKPSEEAIEMRPFTEAELEEAYAIWKEKDTRLADVLLVLGWTGLRWGEARALQVADFVEVPTPGVMVRRNQPEGIERKRPKGGRSRRVPLANRVLAIVRDLAHGKAPHELLLTTSSGAMLHRTAVLRALDWENTGQGRRLHDLRHTAACLWITRRVDLATVQAWCGHESAATTNRYLHFLGTGADVAGLERLNDAPGNLGGTDDEEDAS</sequence>
<dbReference type="InterPro" id="IPR013762">
    <property type="entry name" value="Integrase-like_cat_sf"/>
</dbReference>
<name>A0ABW5W2F2_9MICO</name>
<dbReference type="Pfam" id="PF26003">
    <property type="entry name" value="Integrase_N_phage"/>
    <property type="match status" value="1"/>
</dbReference>
<dbReference type="PANTHER" id="PTHR30349:SF64">
    <property type="entry name" value="PROPHAGE INTEGRASE INTD-RELATED"/>
    <property type="match status" value="1"/>
</dbReference>
<dbReference type="PROSITE" id="PS51900">
    <property type="entry name" value="CB"/>
    <property type="match status" value="1"/>
</dbReference>
<keyword evidence="3" id="KW-0233">DNA recombination</keyword>
<feature type="domain" description="Tyr recombinase" evidence="5">
    <location>
        <begin position="174"/>
        <end position="357"/>
    </location>
</feature>
<feature type="domain" description="Core-binding (CB)" evidence="6">
    <location>
        <begin position="55"/>
        <end position="151"/>
    </location>
</feature>
<evidence type="ECO:0000259" key="5">
    <source>
        <dbReference type="PROSITE" id="PS51898"/>
    </source>
</evidence>
<dbReference type="PANTHER" id="PTHR30349">
    <property type="entry name" value="PHAGE INTEGRASE-RELATED"/>
    <property type="match status" value="1"/>
</dbReference>
<gene>
    <name evidence="7" type="ORF">ACFS27_29235</name>
</gene>
<comment type="similarity">
    <text evidence="1">Belongs to the 'phage' integrase family.</text>
</comment>
<evidence type="ECO:0000313" key="8">
    <source>
        <dbReference type="Proteomes" id="UP001597479"/>
    </source>
</evidence>
<dbReference type="Gene3D" id="1.10.443.10">
    <property type="entry name" value="Intergrase catalytic core"/>
    <property type="match status" value="1"/>
</dbReference>
<evidence type="ECO:0000313" key="7">
    <source>
        <dbReference type="EMBL" id="MFD2797674.1"/>
    </source>
</evidence>
<comment type="caution">
    <text evidence="7">The sequence shown here is derived from an EMBL/GenBank/DDBJ whole genome shotgun (WGS) entry which is preliminary data.</text>
</comment>
<dbReference type="RefSeq" id="WP_377190897.1">
    <property type="nucleotide sequence ID" value="NZ_JBHUOG010000002.1"/>
</dbReference>
<dbReference type="EMBL" id="JBHUOG010000002">
    <property type="protein sequence ID" value="MFD2797674.1"/>
    <property type="molecule type" value="Genomic_DNA"/>
</dbReference>
<dbReference type="InterPro" id="IPR044068">
    <property type="entry name" value="CB"/>
</dbReference>
<reference evidence="8" key="1">
    <citation type="journal article" date="2019" name="Int. J. Syst. Evol. Microbiol.">
        <title>The Global Catalogue of Microorganisms (GCM) 10K type strain sequencing project: providing services to taxonomists for standard genome sequencing and annotation.</title>
        <authorList>
            <consortium name="The Broad Institute Genomics Platform"/>
            <consortium name="The Broad Institute Genome Sequencing Center for Infectious Disease"/>
            <person name="Wu L."/>
            <person name="Ma J."/>
        </authorList>
    </citation>
    <scope>NUCLEOTIDE SEQUENCE [LARGE SCALE GENOMIC DNA]</scope>
    <source>
        <strain evidence="8">CCM 7044</strain>
    </source>
</reference>
<evidence type="ECO:0000256" key="3">
    <source>
        <dbReference type="ARBA" id="ARBA00023172"/>
    </source>
</evidence>
<dbReference type="Proteomes" id="UP001597479">
    <property type="component" value="Unassembled WGS sequence"/>
</dbReference>
<dbReference type="InterPro" id="IPR050090">
    <property type="entry name" value="Tyrosine_recombinase_XerCD"/>
</dbReference>
<dbReference type="Gene3D" id="1.10.150.130">
    <property type="match status" value="1"/>
</dbReference>
<dbReference type="InterPro" id="IPR011010">
    <property type="entry name" value="DNA_brk_join_enz"/>
</dbReference>
<keyword evidence="8" id="KW-1185">Reference proteome</keyword>
<evidence type="ECO:0000259" key="6">
    <source>
        <dbReference type="PROSITE" id="PS51900"/>
    </source>
</evidence>
<dbReference type="InterPro" id="IPR058717">
    <property type="entry name" value="Phage_L5_Integrase_N"/>
</dbReference>
<evidence type="ECO:0000256" key="4">
    <source>
        <dbReference type="PROSITE-ProRule" id="PRU01248"/>
    </source>
</evidence>
<dbReference type="PROSITE" id="PS51898">
    <property type="entry name" value="TYR_RECOMBINASE"/>
    <property type="match status" value="1"/>
</dbReference>
<accession>A0ABW5W2F2</accession>
<dbReference type="SUPFAM" id="SSF56349">
    <property type="entry name" value="DNA breaking-rejoining enzymes"/>
    <property type="match status" value="1"/>
</dbReference>
<evidence type="ECO:0000256" key="2">
    <source>
        <dbReference type="ARBA" id="ARBA00023125"/>
    </source>
</evidence>
<dbReference type="InterPro" id="IPR002104">
    <property type="entry name" value="Integrase_catalytic"/>
</dbReference>
<dbReference type="InterPro" id="IPR010998">
    <property type="entry name" value="Integrase_recombinase_N"/>
</dbReference>
<dbReference type="Pfam" id="PF00589">
    <property type="entry name" value="Phage_integrase"/>
    <property type="match status" value="1"/>
</dbReference>
<proteinExistence type="inferred from homology"/>
<evidence type="ECO:0000256" key="1">
    <source>
        <dbReference type="ARBA" id="ARBA00008857"/>
    </source>
</evidence>
<protein>
    <submittedName>
        <fullName evidence="7">Tyrosine-type recombinase/integrase</fullName>
    </submittedName>
</protein>